<dbReference type="Pfam" id="PF02082">
    <property type="entry name" value="Rrf2"/>
    <property type="match status" value="1"/>
</dbReference>
<protein>
    <submittedName>
        <fullName evidence="1">Transcription regulator rrf2-type conserved site</fullName>
    </submittedName>
</protein>
<dbReference type="RefSeq" id="WP_122626033.1">
    <property type="nucleotide sequence ID" value="NZ_UPPP01000052.1"/>
</dbReference>
<dbReference type="NCBIfam" id="TIGR00738">
    <property type="entry name" value="rrf2_super"/>
    <property type="match status" value="1"/>
</dbReference>
<evidence type="ECO:0000313" key="2">
    <source>
        <dbReference type="Proteomes" id="UP000277811"/>
    </source>
</evidence>
<dbReference type="PROSITE" id="PS01332">
    <property type="entry name" value="HTH_RRF2_1"/>
    <property type="match status" value="1"/>
</dbReference>
<dbReference type="GO" id="GO:0003700">
    <property type="term" value="F:DNA-binding transcription factor activity"/>
    <property type="evidence" value="ECO:0007669"/>
    <property type="project" value="TreeGrafter"/>
</dbReference>
<sequence length="152" mass="16455">MQLNQATDYAFRVILFLAAQPAGEVISGQRLAEEQCIPQGFLQKVTRPLVQAGLLQSWRGVEGGFSLARPAQEISLLDVIQAMEGEIAIHRCLAEKSACSRGCVPECPVHQALGKIQEEFTASLSKIHFATLAGESENTKAGGKEKAWVKCC</sequence>
<dbReference type="InterPro" id="IPR036390">
    <property type="entry name" value="WH_DNA-bd_sf"/>
</dbReference>
<dbReference type="Gene3D" id="1.10.10.10">
    <property type="entry name" value="Winged helix-like DNA-binding domain superfamily/Winged helix DNA-binding domain"/>
    <property type="match status" value="1"/>
</dbReference>
<dbReference type="InterPro" id="IPR030489">
    <property type="entry name" value="TR_Rrf2-type_CS"/>
</dbReference>
<evidence type="ECO:0000313" key="1">
    <source>
        <dbReference type="EMBL" id="VBB05018.1"/>
    </source>
</evidence>
<accession>A0A498R7B1</accession>
<name>A0A498R7B1_9FIRM</name>
<dbReference type="PANTHER" id="PTHR33221">
    <property type="entry name" value="WINGED HELIX-TURN-HELIX TRANSCRIPTIONAL REGULATOR, RRF2 FAMILY"/>
    <property type="match status" value="1"/>
</dbReference>
<gene>
    <name evidence="1" type="ORF">LUCI_0224</name>
</gene>
<dbReference type="OrthoDB" id="9808360at2"/>
<dbReference type="PANTHER" id="PTHR33221:SF2">
    <property type="entry name" value="TRANSCRIPTIONAL REGULATOR"/>
    <property type="match status" value="1"/>
</dbReference>
<dbReference type="EMBL" id="UPPP01000052">
    <property type="protein sequence ID" value="VBB05018.1"/>
    <property type="molecule type" value="Genomic_DNA"/>
</dbReference>
<proteinExistence type="predicted"/>
<reference evidence="1 2" key="1">
    <citation type="submission" date="2018-06" db="EMBL/GenBank/DDBJ databases">
        <authorList>
            <person name="Strepis N."/>
        </authorList>
    </citation>
    <scope>NUCLEOTIDE SEQUENCE [LARGE SCALE GENOMIC DNA]</scope>
    <source>
        <strain evidence="1">LUCI</strain>
    </source>
</reference>
<dbReference type="SUPFAM" id="SSF46785">
    <property type="entry name" value="Winged helix' DNA-binding domain"/>
    <property type="match status" value="1"/>
</dbReference>
<dbReference type="PROSITE" id="PS51197">
    <property type="entry name" value="HTH_RRF2_2"/>
    <property type="match status" value="1"/>
</dbReference>
<dbReference type="AlphaFoldDB" id="A0A498R7B1"/>
<dbReference type="Proteomes" id="UP000277811">
    <property type="component" value="Unassembled WGS sequence"/>
</dbReference>
<dbReference type="InterPro" id="IPR036388">
    <property type="entry name" value="WH-like_DNA-bd_sf"/>
</dbReference>
<organism evidence="1 2">
    <name type="scientific">Lucifera butyrica</name>
    <dbReference type="NCBI Taxonomy" id="1351585"/>
    <lineage>
        <taxon>Bacteria</taxon>
        <taxon>Bacillati</taxon>
        <taxon>Bacillota</taxon>
        <taxon>Negativicutes</taxon>
        <taxon>Veillonellales</taxon>
        <taxon>Veillonellaceae</taxon>
        <taxon>Lucifera</taxon>
    </lineage>
</organism>
<dbReference type="GO" id="GO:0005829">
    <property type="term" value="C:cytosol"/>
    <property type="evidence" value="ECO:0007669"/>
    <property type="project" value="TreeGrafter"/>
</dbReference>
<dbReference type="InterPro" id="IPR000944">
    <property type="entry name" value="Tscrpt_reg_Rrf2"/>
</dbReference>
<keyword evidence="2" id="KW-1185">Reference proteome</keyword>